<name>A0A0E9TID1_ANGAN</name>
<dbReference type="EMBL" id="GBXM01056104">
    <property type="protein sequence ID" value="JAH52473.1"/>
    <property type="molecule type" value="Transcribed_RNA"/>
</dbReference>
<organism evidence="2">
    <name type="scientific">Anguilla anguilla</name>
    <name type="common">European freshwater eel</name>
    <name type="synonym">Muraena anguilla</name>
    <dbReference type="NCBI Taxonomy" id="7936"/>
    <lineage>
        <taxon>Eukaryota</taxon>
        <taxon>Metazoa</taxon>
        <taxon>Chordata</taxon>
        <taxon>Craniata</taxon>
        <taxon>Vertebrata</taxon>
        <taxon>Euteleostomi</taxon>
        <taxon>Actinopterygii</taxon>
        <taxon>Neopterygii</taxon>
        <taxon>Teleostei</taxon>
        <taxon>Anguilliformes</taxon>
        <taxon>Anguillidae</taxon>
        <taxon>Anguilla</taxon>
    </lineage>
</organism>
<sequence>MAAEQAFFTPQDSSEPTNTGDLMLSA</sequence>
<evidence type="ECO:0000256" key="1">
    <source>
        <dbReference type="SAM" id="MobiDB-lite"/>
    </source>
</evidence>
<feature type="region of interest" description="Disordered" evidence="1">
    <location>
        <begin position="1"/>
        <end position="26"/>
    </location>
</feature>
<proteinExistence type="predicted"/>
<evidence type="ECO:0000313" key="2">
    <source>
        <dbReference type="EMBL" id="JAH52473.1"/>
    </source>
</evidence>
<feature type="compositionally biased region" description="Polar residues" evidence="1">
    <location>
        <begin position="8"/>
        <end position="20"/>
    </location>
</feature>
<reference evidence="2" key="1">
    <citation type="submission" date="2014-11" db="EMBL/GenBank/DDBJ databases">
        <authorList>
            <person name="Amaro Gonzalez C."/>
        </authorList>
    </citation>
    <scope>NUCLEOTIDE SEQUENCE</scope>
</reference>
<accession>A0A0E9TID1</accession>
<reference evidence="2" key="2">
    <citation type="journal article" date="2015" name="Fish Shellfish Immunol.">
        <title>Early steps in the European eel (Anguilla anguilla)-Vibrio vulnificus interaction in the gills: Role of the RtxA13 toxin.</title>
        <authorList>
            <person name="Callol A."/>
            <person name="Pajuelo D."/>
            <person name="Ebbesson L."/>
            <person name="Teles M."/>
            <person name="MacKenzie S."/>
            <person name="Amaro C."/>
        </authorList>
    </citation>
    <scope>NUCLEOTIDE SEQUENCE</scope>
</reference>
<dbReference type="AlphaFoldDB" id="A0A0E9TID1"/>
<protein>
    <submittedName>
        <fullName evidence="2">Uncharacterized protein</fullName>
    </submittedName>
</protein>